<dbReference type="Proteomes" id="UP000266841">
    <property type="component" value="Unassembled WGS sequence"/>
</dbReference>
<accession>K0TCG4</accession>
<name>K0TCG4_THAOC</name>
<gene>
    <name evidence="2" type="ORF">THAOC_07446</name>
</gene>
<keyword evidence="3" id="KW-1185">Reference proteome</keyword>
<protein>
    <submittedName>
        <fullName evidence="2">Uncharacterized protein</fullName>
    </submittedName>
</protein>
<feature type="non-terminal residue" evidence="2">
    <location>
        <position position="1"/>
    </location>
</feature>
<comment type="caution">
    <text evidence="2">The sequence shown here is derived from an EMBL/GenBank/DDBJ whole genome shotgun (WGS) entry which is preliminary data.</text>
</comment>
<reference evidence="2 3" key="1">
    <citation type="journal article" date="2012" name="Genome Biol.">
        <title>Genome and low-iron response of an oceanic diatom adapted to chronic iron limitation.</title>
        <authorList>
            <person name="Lommer M."/>
            <person name="Specht M."/>
            <person name="Roy A.S."/>
            <person name="Kraemer L."/>
            <person name="Andreson R."/>
            <person name="Gutowska M.A."/>
            <person name="Wolf J."/>
            <person name="Bergner S.V."/>
            <person name="Schilhabel M.B."/>
            <person name="Klostermeier U.C."/>
            <person name="Beiko R.G."/>
            <person name="Rosenstiel P."/>
            <person name="Hippler M."/>
            <person name="Laroche J."/>
        </authorList>
    </citation>
    <scope>NUCLEOTIDE SEQUENCE [LARGE SCALE GENOMIC DNA]</scope>
    <source>
        <strain evidence="2 3">CCMP1005</strain>
    </source>
</reference>
<evidence type="ECO:0000313" key="3">
    <source>
        <dbReference type="Proteomes" id="UP000266841"/>
    </source>
</evidence>
<sequence length="59" mass="5564">AALDVEVAGVHDGAPVSPPSAGPGPLLAGLVLGTLGDARGDEALDLALHGGLGLDEDGP</sequence>
<evidence type="ECO:0000313" key="2">
    <source>
        <dbReference type="EMBL" id="EJK71141.1"/>
    </source>
</evidence>
<dbReference type="EMBL" id="AGNL01007590">
    <property type="protein sequence ID" value="EJK71141.1"/>
    <property type="molecule type" value="Genomic_DNA"/>
</dbReference>
<proteinExistence type="predicted"/>
<dbReference type="AlphaFoldDB" id="K0TCG4"/>
<organism evidence="2 3">
    <name type="scientific">Thalassiosira oceanica</name>
    <name type="common">Marine diatom</name>
    <dbReference type="NCBI Taxonomy" id="159749"/>
    <lineage>
        <taxon>Eukaryota</taxon>
        <taxon>Sar</taxon>
        <taxon>Stramenopiles</taxon>
        <taxon>Ochrophyta</taxon>
        <taxon>Bacillariophyta</taxon>
        <taxon>Coscinodiscophyceae</taxon>
        <taxon>Thalassiosirophycidae</taxon>
        <taxon>Thalassiosirales</taxon>
        <taxon>Thalassiosiraceae</taxon>
        <taxon>Thalassiosira</taxon>
    </lineage>
</organism>
<evidence type="ECO:0000256" key="1">
    <source>
        <dbReference type="SAM" id="MobiDB-lite"/>
    </source>
</evidence>
<feature type="region of interest" description="Disordered" evidence="1">
    <location>
        <begin position="1"/>
        <end position="23"/>
    </location>
</feature>